<evidence type="ECO:0000313" key="1">
    <source>
        <dbReference type="EMBL" id="VEL38145.1"/>
    </source>
</evidence>
<organism evidence="1 2">
    <name type="scientific">Protopolystoma xenopodis</name>
    <dbReference type="NCBI Taxonomy" id="117903"/>
    <lineage>
        <taxon>Eukaryota</taxon>
        <taxon>Metazoa</taxon>
        <taxon>Spiralia</taxon>
        <taxon>Lophotrochozoa</taxon>
        <taxon>Platyhelminthes</taxon>
        <taxon>Monogenea</taxon>
        <taxon>Polyopisthocotylea</taxon>
        <taxon>Polystomatidea</taxon>
        <taxon>Polystomatidae</taxon>
        <taxon>Protopolystoma</taxon>
    </lineage>
</organism>
<protein>
    <submittedName>
        <fullName evidence="1">Uncharacterized protein</fullName>
    </submittedName>
</protein>
<sequence>MEANNTNFSSSTMGSHELQPMFTVRGQPDGSPFNFGLVDGHLNWHAQSLTDRQRLHSSADDCLVQTPVLSAQMPFLSIVPLSPKPLLMATPMIHDAPSVSLPSPHISSVAVLPSHLPTNGHAARLNNGATAPQVAGAPVLLGDPPIGRAAFCRNRTTVTSTNREIGSSPSETGEETDNLLPTRSACASGGVGTQNLVGEHGESGGVLSRLWRLATGGSTSNATQSGFDGHASTDARAGLGSPRNNITLLSECQIVF</sequence>
<proteinExistence type="predicted"/>
<dbReference type="AlphaFoldDB" id="A0A448XJH7"/>
<gene>
    <name evidence="1" type="ORF">PXEA_LOCUS31585</name>
</gene>
<keyword evidence="2" id="KW-1185">Reference proteome</keyword>
<name>A0A448XJH7_9PLAT</name>
<accession>A0A448XJH7</accession>
<reference evidence="1" key="1">
    <citation type="submission" date="2018-11" db="EMBL/GenBank/DDBJ databases">
        <authorList>
            <consortium name="Pathogen Informatics"/>
        </authorList>
    </citation>
    <scope>NUCLEOTIDE SEQUENCE</scope>
</reference>
<dbReference type="EMBL" id="CAAALY010257018">
    <property type="protein sequence ID" value="VEL38145.1"/>
    <property type="molecule type" value="Genomic_DNA"/>
</dbReference>
<comment type="caution">
    <text evidence="1">The sequence shown here is derived from an EMBL/GenBank/DDBJ whole genome shotgun (WGS) entry which is preliminary data.</text>
</comment>
<evidence type="ECO:0000313" key="2">
    <source>
        <dbReference type="Proteomes" id="UP000784294"/>
    </source>
</evidence>
<dbReference type="Proteomes" id="UP000784294">
    <property type="component" value="Unassembled WGS sequence"/>
</dbReference>